<dbReference type="InterPro" id="IPR012337">
    <property type="entry name" value="RNaseH-like_sf"/>
</dbReference>
<proteinExistence type="predicted"/>
<dbReference type="GO" id="GO:0016787">
    <property type="term" value="F:hydrolase activity"/>
    <property type="evidence" value="ECO:0007669"/>
    <property type="project" value="UniProtKB-KW"/>
</dbReference>
<keyword evidence="2" id="KW-0378">Hydrolase</keyword>
<keyword evidence="3" id="KW-0862">Zinc</keyword>
<keyword evidence="1" id="KW-0479">Metal-binding</keyword>
<evidence type="ECO:0000256" key="1">
    <source>
        <dbReference type="ARBA" id="ARBA00022723"/>
    </source>
</evidence>
<evidence type="ECO:0000256" key="3">
    <source>
        <dbReference type="PROSITE-ProRule" id="PRU00047"/>
    </source>
</evidence>
<protein>
    <submittedName>
        <fullName evidence="7">Retrovirus-related Pol polyprotein from transposon TNT 1-94</fullName>
    </submittedName>
</protein>
<comment type="caution">
    <text evidence="7">The sequence shown here is derived from an EMBL/GenBank/DDBJ whole genome shotgun (WGS) entry which is preliminary data.</text>
</comment>
<sequence>MTSCGIEDCPRFREPGLCFGETAPDDLVGRSLPPSYEPFILKYNIDWLEKFINELINMLVQYEATTYKFALAGIGRRGFYLKAKAKRAERKKRTEEAVAATASAAGAPTGPVRMGKEKLKVGGSQWSRANDVCMHCQEKGHWKRECSQLLSNPDVRRSRKLSKDEKILRLGDAKAVAAEAVGSLNLIISFYLMIDNNSHLLGHISEDRMRKLVDSKSLESVGFDLYGCLWTIKYSGYRRILTFITFTDDYSWYVYVYLMSYKSEAFEKFKEYRLEVEIKLAENLILSQWTPPGTPQLNGVAERRNQALLDMVRSMMSFNELPPSFWGYVLETTAKLLNMVPSKTVPQTPYEIWHGKPASYKCLRVWGSPAYVKRLVGDKLDSRFSLCRRDEVLLEETSEAPQHNNAISFEPIVSPIVFQFCISRPENRDHLIVSLRKRSRWINRRVSLLLEKNRRSIVSEGPCGFKQASQSWNTRFDGVTRGYDFMKNEFDPSIYKKYRGSTVAYLVLYVDDILLIGNDVKDVGRY</sequence>
<dbReference type="InterPro" id="IPR001584">
    <property type="entry name" value="Integrase_cat-core"/>
</dbReference>
<dbReference type="GO" id="GO:0003676">
    <property type="term" value="F:nucleic acid binding"/>
    <property type="evidence" value="ECO:0007669"/>
    <property type="project" value="InterPro"/>
</dbReference>
<dbReference type="GO" id="GO:0008270">
    <property type="term" value="F:zinc ion binding"/>
    <property type="evidence" value="ECO:0007669"/>
    <property type="project" value="UniProtKB-KW"/>
</dbReference>
<accession>A0AAW2JKM3</accession>
<dbReference type="PROSITE" id="PS50158">
    <property type="entry name" value="ZF_CCHC"/>
    <property type="match status" value="1"/>
</dbReference>
<dbReference type="InterPro" id="IPR036875">
    <property type="entry name" value="Znf_CCHC_sf"/>
</dbReference>
<dbReference type="EMBL" id="JACGWM010001153">
    <property type="protein sequence ID" value="KAL0294727.1"/>
    <property type="molecule type" value="Genomic_DNA"/>
</dbReference>
<feature type="compositionally biased region" description="Low complexity" evidence="4">
    <location>
        <begin position="97"/>
        <end position="112"/>
    </location>
</feature>
<evidence type="ECO:0000259" key="5">
    <source>
        <dbReference type="PROSITE" id="PS50158"/>
    </source>
</evidence>
<dbReference type="SUPFAM" id="SSF57756">
    <property type="entry name" value="Retrovirus zinc finger-like domains"/>
    <property type="match status" value="1"/>
</dbReference>
<feature type="domain" description="Integrase catalytic" evidence="6">
    <location>
        <begin position="258"/>
        <end position="357"/>
    </location>
</feature>
<dbReference type="InterPro" id="IPR013103">
    <property type="entry name" value="RVT_2"/>
</dbReference>
<gene>
    <name evidence="7" type="ORF">Scaly_3116800</name>
</gene>
<evidence type="ECO:0000256" key="2">
    <source>
        <dbReference type="ARBA" id="ARBA00022801"/>
    </source>
</evidence>
<feature type="region of interest" description="Disordered" evidence="4">
    <location>
        <begin position="92"/>
        <end position="114"/>
    </location>
</feature>
<evidence type="ECO:0000259" key="6">
    <source>
        <dbReference type="PROSITE" id="PS50994"/>
    </source>
</evidence>
<feature type="domain" description="CCHC-type" evidence="5">
    <location>
        <begin position="133"/>
        <end position="148"/>
    </location>
</feature>
<reference evidence="7" key="1">
    <citation type="submission" date="2020-06" db="EMBL/GenBank/DDBJ databases">
        <authorList>
            <person name="Li T."/>
            <person name="Hu X."/>
            <person name="Zhang T."/>
            <person name="Song X."/>
            <person name="Zhang H."/>
            <person name="Dai N."/>
            <person name="Sheng W."/>
            <person name="Hou X."/>
            <person name="Wei L."/>
        </authorList>
    </citation>
    <scope>NUCLEOTIDE SEQUENCE</scope>
    <source>
        <strain evidence="7">KEN8</strain>
        <tissue evidence="7">Leaf</tissue>
    </source>
</reference>
<dbReference type="PANTHER" id="PTHR42648">
    <property type="entry name" value="TRANSPOSASE, PUTATIVE-RELATED"/>
    <property type="match status" value="1"/>
</dbReference>
<evidence type="ECO:0000313" key="7">
    <source>
        <dbReference type="EMBL" id="KAL0294727.1"/>
    </source>
</evidence>
<dbReference type="InterPro" id="IPR001878">
    <property type="entry name" value="Znf_CCHC"/>
</dbReference>
<dbReference type="GO" id="GO:0015074">
    <property type="term" value="P:DNA integration"/>
    <property type="evidence" value="ECO:0007669"/>
    <property type="project" value="InterPro"/>
</dbReference>
<dbReference type="Gene3D" id="3.30.420.10">
    <property type="entry name" value="Ribonuclease H-like superfamily/Ribonuclease H"/>
    <property type="match status" value="1"/>
</dbReference>
<dbReference type="AlphaFoldDB" id="A0AAW2JKM3"/>
<dbReference type="InterPro" id="IPR039537">
    <property type="entry name" value="Retrotran_Ty1/copia-like"/>
</dbReference>
<organism evidence="7">
    <name type="scientific">Sesamum calycinum</name>
    <dbReference type="NCBI Taxonomy" id="2727403"/>
    <lineage>
        <taxon>Eukaryota</taxon>
        <taxon>Viridiplantae</taxon>
        <taxon>Streptophyta</taxon>
        <taxon>Embryophyta</taxon>
        <taxon>Tracheophyta</taxon>
        <taxon>Spermatophyta</taxon>
        <taxon>Magnoliopsida</taxon>
        <taxon>eudicotyledons</taxon>
        <taxon>Gunneridae</taxon>
        <taxon>Pentapetalae</taxon>
        <taxon>asterids</taxon>
        <taxon>lamiids</taxon>
        <taxon>Lamiales</taxon>
        <taxon>Pedaliaceae</taxon>
        <taxon>Sesamum</taxon>
    </lineage>
</organism>
<dbReference type="PROSITE" id="PS50994">
    <property type="entry name" value="INTEGRASE"/>
    <property type="match status" value="1"/>
</dbReference>
<keyword evidence="3" id="KW-0863">Zinc-finger</keyword>
<dbReference type="Pfam" id="PF07727">
    <property type="entry name" value="RVT_2"/>
    <property type="match status" value="1"/>
</dbReference>
<evidence type="ECO:0000256" key="4">
    <source>
        <dbReference type="SAM" id="MobiDB-lite"/>
    </source>
</evidence>
<dbReference type="InterPro" id="IPR036397">
    <property type="entry name" value="RNaseH_sf"/>
</dbReference>
<reference evidence="7" key="2">
    <citation type="journal article" date="2024" name="Plant">
        <title>Genomic evolution and insights into agronomic trait innovations of Sesamum species.</title>
        <authorList>
            <person name="Miao H."/>
            <person name="Wang L."/>
            <person name="Qu L."/>
            <person name="Liu H."/>
            <person name="Sun Y."/>
            <person name="Le M."/>
            <person name="Wang Q."/>
            <person name="Wei S."/>
            <person name="Zheng Y."/>
            <person name="Lin W."/>
            <person name="Duan Y."/>
            <person name="Cao H."/>
            <person name="Xiong S."/>
            <person name="Wang X."/>
            <person name="Wei L."/>
            <person name="Li C."/>
            <person name="Ma Q."/>
            <person name="Ju M."/>
            <person name="Zhao R."/>
            <person name="Li G."/>
            <person name="Mu C."/>
            <person name="Tian Q."/>
            <person name="Mei H."/>
            <person name="Zhang T."/>
            <person name="Gao T."/>
            <person name="Zhang H."/>
        </authorList>
    </citation>
    <scope>NUCLEOTIDE SEQUENCE</scope>
    <source>
        <strain evidence="7">KEN8</strain>
    </source>
</reference>
<name>A0AAW2JKM3_9LAMI</name>
<dbReference type="SUPFAM" id="SSF53098">
    <property type="entry name" value="Ribonuclease H-like"/>
    <property type="match status" value="1"/>
</dbReference>
<dbReference type="PANTHER" id="PTHR42648:SF27">
    <property type="entry name" value="RNA-DIRECTED DNA POLYMERASE"/>
    <property type="match status" value="1"/>
</dbReference>
<dbReference type="Gene3D" id="4.10.60.10">
    <property type="entry name" value="Zinc finger, CCHC-type"/>
    <property type="match status" value="1"/>
</dbReference>